<protein>
    <submittedName>
        <fullName evidence="2">NACHT domain-containing</fullName>
    </submittedName>
</protein>
<dbReference type="AlphaFoldDB" id="A0A8H4NKH4"/>
<name>A0A8H4NKH4_9HYPO</name>
<dbReference type="EMBL" id="JAADYS010003979">
    <property type="protein sequence ID" value="KAF4438495.1"/>
    <property type="molecule type" value="Genomic_DNA"/>
</dbReference>
<evidence type="ECO:0000313" key="2">
    <source>
        <dbReference type="EMBL" id="KAF4438495.1"/>
    </source>
</evidence>
<keyword evidence="3" id="KW-1185">Reference proteome</keyword>
<proteinExistence type="predicted"/>
<dbReference type="Pfam" id="PF25053">
    <property type="entry name" value="DUF7791"/>
    <property type="match status" value="1"/>
</dbReference>
<comment type="caution">
    <text evidence="2">The sequence shown here is derived from an EMBL/GenBank/DDBJ whole genome shotgun (WGS) entry which is preliminary data.</text>
</comment>
<evidence type="ECO:0000313" key="3">
    <source>
        <dbReference type="Proteomes" id="UP000554235"/>
    </source>
</evidence>
<accession>A0A8H4NKH4</accession>
<dbReference type="OrthoDB" id="5086500at2759"/>
<organism evidence="2 3">
    <name type="scientific">Fusarium albosuccineum</name>
    <dbReference type="NCBI Taxonomy" id="1237068"/>
    <lineage>
        <taxon>Eukaryota</taxon>
        <taxon>Fungi</taxon>
        <taxon>Dikarya</taxon>
        <taxon>Ascomycota</taxon>
        <taxon>Pezizomycotina</taxon>
        <taxon>Sordariomycetes</taxon>
        <taxon>Hypocreomycetidae</taxon>
        <taxon>Hypocreales</taxon>
        <taxon>Nectriaceae</taxon>
        <taxon>Fusarium</taxon>
        <taxon>Fusarium decemcellulare species complex</taxon>
    </lineage>
</organism>
<feature type="domain" description="DUF7791" evidence="1">
    <location>
        <begin position="14"/>
        <end position="94"/>
    </location>
</feature>
<sequence>MAATDSTFLERFSENIDQLSTSELERRCYHTANSVEIRSAGILQVIDHGTEPPFGEPSRYDSAVAYASMTVNFVHRTARDYLVETEDGRSLWQMIGISAEDVYSRIVQASLLSYRIWKFGPGDCDPDRFYRFYRIHHRFIGVEEFLESVRWTRKKTSGTHQARLLSRIEAA</sequence>
<dbReference type="InterPro" id="IPR056693">
    <property type="entry name" value="DUF7791"/>
</dbReference>
<dbReference type="Proteomes" id="UP000554235">
    <property type="component" value="Unassembled WGS sequence"/>
</dbReference>
<gene>
    <name evidence="2" type="ORF">FALBO_17389</name>
</gene>
<evidence type="ECO:0000259" key="1">
    <source>
        <dbReference type="Pfam" id="PF25053"/>
    </source>
</evidence>
<reference evidence="2 3" key="1">
    <citation type="submission" date="2020-01" db="EMBL/GenBank/DDBJ databases">
        <title>Identification and distribution of gene clusters putatively required for synthesis of sphingolipid metabolism inhibitors in phylogenetically diverse species of the filamentous fungus Fusarium.</title>
        <authorList>
            <person name="Kim H.-S."/>
            <person name="Busman M."/>
            <person name="Brown D.W."/>
            <person name="Divon H."/>
            <person name="Uhlig S."/>
            <person name="Proctor R.H."/>
        </authorList>
    </citation>
    <scope>NUCLEOTIDE SEQUENCE [LARGE SCALE GENOMIC DNA]</scope>
    <source>
        <strain evidence="2 3">NRRL 20459</strain>
    </source>
</reference>